<dbReference type="SUPFAM" id="SSF52058">
    <property type="entry name" value="L domain-like"/>
    <property type="match status" value="1"/>
</dbReference>
<dbReference type="InterPro" id="IPR042197">
    <property type="entry name" value="Apaf_helical"/>
</dbReference>
<protein>
    <recommendedName>
        <fullName evidence="7">NB-ARC domain-containing protein</fullName>
    </recommendedName>
</protein>
<organism evidence="5 6">
    <name type="scientific">Eleusine coracana subsp. coracana</name>
    <dbReference type="NCBI Taxonomy" id="191504"/>
    <lineage>
        <taxon>Eukaryota</taxon>
        <taxon>Viridiplantae</taxon>
        <taxon>Streptophyta</taxon>
        <taxon>Embryophyta</taxon>
        <taxon>Tracheophyta</taxon>
        <taxon>Spermatophyta</taxon>
        <taxon>Magnoliopsida</taxon>
        <taxon>Liliopsida</taxon>
        <taxon>Poales</taxon>
        <taxon>Poaceae</taxon>
        <taxon>PACMAD clade</taxon>
        <taxon>Chloridoideae</taxon>
        <taxon>Cynodonteae</taxon>
        <taxon>Eleusininae</taxon>
        <taxon>Eleusine</taxon>
    </lineage>
</organism>
<dbReference type="InterPro" id="IPR055414">
    <property type="entry name" value="LRR_R13L4/SHOC2-like"/>
</dbReference>
<gene>
    <name evidence="5" type="primary">ga25129</name>
    <name evidence="5" type="ORF">PR202_ga25129</name>
</gene>
<dbReference type="EMBL" id="BQKI01000013">
    <property type="protein sequence ID" value="GJN07309.1"/>
    <property type="molecule type" value="Genomic_DNA"/>
</dbReference>
<evidence type="ECO:0000256" key="1">
    <source>
        <dbReference type="ARBA" id="ARBA00022737"/>
    </source>
</evidence>
<dbReference type="GO" id="GO:0098542">
    <property type="term" value="P:defense response to other organism"/>
    <property type="evidence" value="ECO:0007669"/>
    <property type="project" value="TreeGrafter"/>
</dbReference>
<dbReference type="GO" id="GO:0043531">
    <property type="term" value="F:ADP binding"/>
    <property type="evidence" value="ECO:0007669"/>
    <property type="project" value="InterPro"/>
</dbReference>
<dbReference type="Proteomes" id="UP001054889">
    <property type="component" value="Unassembled WGS sequence"/>
</dbReference>
<evidence type="ECO:0000313" key="6">
    <source>
        <dbReference type="Proteomes" id="UP001054889"/>
    </source>
</evidence>
<dbReference type="InterPro" id="IPR036388">
    <property type="entry name" value="WH-like_DNA-bd_sf"/>
</dbReference>
<reference evidence="5" key="2">
    <citation type="submission" date="2021-12" db="EMBL/GenBank/DDBJ databases">
        <title>Resequencing data analysis of finger millet.</title>
        <authorList>
            <person name="Hatakeyama M."/>
            <person name="Aluri S."/>
            <person name="Balachadran M.T."/>
            <person name="Sivarajan S.R."/>
            <person name="Poveda L."/>
            <person name="Shimizu-Inatsugi R."/>
            <person name="Schlapbach R."/>
            <person name="Sreeman S.M."/>
            <person name="Shimizu K.K."/>
        </authorList>
    </citation>
    <scope>NUCLEOTIDE SEQUENCE</scope>
</reference>
<dbReference type="PANTHER" id="PTHR23155">
    <property type="entry name" value="DISEASE RESISTANCE PROTEIN RP"/>
    <property type="match status" value="1"/>
</dbReference>
<feature type="domain" description="Disease resistance protein winged helix" evidence="3">
    <location>
        <begin position="106"/>
        <end position="171"/>
    </location>
</feature>
<evidence type="ECO:0008006" key="7">
    <source>
        <dbReference type="Google" id="ProtNLM"/>
    </source>
</evidence>
<keyword evidence="2" id="KW-0611">Plant defense</keyword>
<comment type="caution">
    <text evidence="5">The sequence shown here is derived from an EMBL/GenBank/DDBJ whole genome shotgun (WGS) entry which is preliminary data.</text>
</comment>
<accession>A0AAV5DAL5</accession>
<reference evidence="5" key="1">
    <citation type="journal article" date="2018" name="DNA Res.">
        <title>Multiple hybrid de novo genome assembly of finger millet, an orphan allotetraploid crop.</title>
        <authorList>
            <person name="Hatakeyama M."/>
            <person name="Aluri S."/>
            <person name="Balachadran M.T."/>
            <person name="Sivarajan S.R."/>
            <person name="Patrignani A."/>
            <person name="Gruter S."/>
            <person name="Poveda L."/>
            <person name="Shimizu-Inatsugi R."/>
            <person name="Baeten J."/>
            <person name="Francoijs K.J."/>
            <person name="Nataraja K.N."/>
            <person name="Reddy Y.A.N."/>
            <person name="Phadnis S."/>
            <person name="Ravikumar R.L."/>
            <person name="Schlapbach R."/>
            <person name="Sreeman S.M."/>
            <person name="Shimizu K.K."/>
        </authorList>
    </citation>
    <scope>NUCLEOTIDE SEQUENCE</scope>
</reference>
<evidence type="ECO:0000313" key="5">
    <source>
        <dbReference type="EMBL" id="GJN07309.1"/>
    </source>
</evidence>
<keyword evidence="6" id="KW-1185">Reference proteome</keyword>
<evidence type="ECO:0000259" key="4">
    <source>
        <dbReference type="Pfam" id="PF23598"/>
    </source>
</evidence>
<dbReference type="Pfam" id="PF23559">
    <property type="entry name" value="WHD_DRP"/>
    <property type="match status" value="1"/>
</dbReference>
<dbReference type="Gene3D" id="1.10.8.430">
    <property type="entry name" value="Helical domain of apoptotic protease-activating factors"/>
    <property type="match status" value="1"/>
</dbReference>
<dbReference type="Gene3D" id="3.80.10.10">
    <property type="entry name" value="Ribonuclease Inhibitor"/>
    <property type="match status" value="2"/>
</dbReference>
<dbReference type="SUPFAM" id="SSF52540">
    <property type="entry name" value="P-loop containing nucleoside triphosphate hydrolases"/>
    <property type="match status" value="1"/>
</dbReference>
<evidence type="ECO:0000259" key="3">
    <source>
        <dbReference type="Pfam" id="PF23559"/>
    </source>
</evidence>
<dbReference type="Gene3D" id="1.10.10.10">
    <property type="entry name" value="Winged helix-like DNA-binding domain superfamily/Winged helix DNA-binding domain"/>
    <property type="match status" value="1"/>
</dbReference>
<dbReference type="InterPro" id="IPR044974">
    <property type="entry name" value="Disease_R_plants"/>
</dbReference>
<evidence type="ECO:0000256" key="2">
    <source>
        <dbReference type="ARBA" id="ARBA00022821"/>
    </source>
</evidence>
<dbReference type="PANTHER" id="PTHR23155:SF1114">
    <property type="entry name" value="OS02G0475500 PROTEIN"/>
    <property type="match status" value="1"/>
</dbReference>
<name>A0AAV5DAL5_ELECO</name>
<dbReference type="InterPro" id="IPR058922">
    <property type="entry name" value="WHD_DRP"/>
</dbReference>
<dbReference type="InterPro" id="IPR027417">
    <property type="entry name" value="P-loop_NTPase"/>
</dbReference>
<proteinExistence type="predicted"/>
<feature type="domain" description="Disease resistance R13L4/SHOC-2-like LRR" evidence="4">
    <location>
        <begin position="397"/>
        <end position="639"/>
    </location>
</feature>
<dbReference type="PRINTS" id="PR00364">
    <property type="entry name" value="DISEASERSIST"/>
</dbReference>
<dbReference type="InterPro" id="IPR032675">
    <property type="entry name" value="LRR_dom_sf"/>
</dbReference>
<feature type="domain" description="Disease resistance R13L4/SHOC-2-like LRR" evidence="4">
    <location>
        <begin position="223"/>
        <end position="326"/>
    </location>
</feature>
<keyword evidence="1" id="KW-0677">Repeat</keyword>
<dbReference type="AlphaFoldDB" id="A0AAV5DAL5"/>
<dbReference type="Pfam" id="PF23598">
    <property type="entry name" value="LRR_14"/>
    <property type="match status" value="2"/>
</dbReference>
<sequence length="645" mass="72366">MKSTALVNMKAEHFDGQPDLFNHGESIVLNRCRGLPLAISTIGGFLATRPRTVQEWANFNENFYSELDRKPSLKILKTSLMSHCKELPYHLKLCFLYLSIFCEDQNMIRRKCLIRRWIAEGYLGDKNAEENGEVYLADFINKSIIQPSPPVDVGGVATTRYCLVHSLLREISLAQSMEEKFCFVLGSRSSSSQTCDNVRHLSISSSWRRDANDLNAVGDISRVRSLTVCGKWEPALELLEKMRMLRVLDLAGTGELLRDHHIEPHLDKLIHLKYLSLRGCRNIFWLTHSLDNLWGLETLDVRGTSMIILPETIVNLEKLQYLRAGQIPKDEQPTDCMGSAEPKTNTSLTIGGVMTGVIKNSFRPEPKDSGEASKRDTFNKTFFYDGHLLNSKRDKHGIEVPKGTGKLNSLETLGILDVGARKNISTELVTLTKLRKLGVTGLKRENNQQFFSAIAMLTLLQSLSIRSEGKPGLQECLGGKSSSPPTDIRSLKLYGNLITLPPWILSLQNLAKLKLRSTRLGPDALYVLGKLPCLAILRLLSNSIEGEDLRFNFQNGTFRSLVLLQLDGLPDLQSIEFEQGATPNLELLQVENCTDIEKHGCSGLSFLPSLKEVWLKAGHCYGKNFMDDLKKQLKGNPNRSILKDN</sequence>